<feature type="compositionally biased region" description="Basic and acidic residues" evidence="1">
    <location>
        <begin position="15"/>
        <end position="25"/>
    </location>
</feature>
<feature type="region of interest" description="Disordered" evidence="1">
    <location>
        <begin position="509"/>
        <end position="530"/>
    </location>
</feature>
<evidence type="ECO:0000313" key="3">
    <source>
        <dbReference type="Proteomes" id="UP000245764"/>
    </source>
</evidence>
<evidence type="ECO:0000256" key="1">
    <source>
        <dbReference type="SAM" id="MobiDB-lite"/>
    </source>
</evidence>
<dbReference type="AlphaFoldDB" id="A0A2H1GIZ7"/>
<name>A0A2H1GIZ7_ZYMTR</name>
<accession>A0A2H1GIZ7</accession>
<protein>
    <submittedName>
        <fullName evidence="2">Uncharacterized protein</fullName>
    </submittedName>
</protein>
<feature type="compositionally biased region" description="Basic and acidic residues" evidence="1">
    <location>
        <begin position="199"/>
        <end position="222"/>
    </location>
</feature>
<feature type="compositionally biased region" description="Polar residues" evidence="1">
    <location>
        <begin position="224"/>
        <end position="233"/>
    </location>
</feature>
<organism evidence="2 3">
    <name type="scientific">Zymoseptoria tritici ST99CH_1E4</name>
    <dbReference type="NCBI Taxonomy" id="1276532"/>
    <lineage>
        <taxon>Eukaryota</taxon>
        <taxon>Fungi</taxon>
        <taxon>Dikarya</taxon>
        <taxon>Ascomycota</taxon>
        <taxon>Pezizomycotina</taxon>
        <taxon>Dothideomycetes</taxon>
        <taxon>Dothideomycetidae</taxon>
        <taxon>Mycosphaerellales</taxon>
        <taxon>Mycosphaerellaceae</taxon>
        <taxon>Zymoseptoria</taxon>
    </lineage>
</organism>
<sequence length="574" mass="64126">MFMPSAFAGTSIHNIDPESERDPPKDATPVTFPTRPVPPTRPWSDALPPPNLRGLYSRIMKLSDICDDHLEALNIQVLPDCSPEDLIPKVPDGKSYFPALSSDSTPIINGGTSYADATKADPATAKKRAEFEERLAELRIDNDTAFRIITRSTKPGVNKPKLAYLRKFWEGLESMSEYWDTSLDQIYEGVPSSAAGGSDGKRQRLDSVHGEENGKENGKENDSFEATNQTPSLDITPPPEACPTPTQPTTNTCLLYKGRRISTGRDMPDSFRSDTLKTFLEAVTWPFNCNVTAPRRLPILQMNHLNVPVRQTAAVYRVPTERRKARAGFIEGPIMGLQARPETEFDAVGMEDRQRNGKARLDAMREVGGLLQLAQERSRKGKMEKKPGEGHWWTEKPRWGGGKGGEVEAEGLNAETKDVLMVDGDGIAAPPPPPIAKLPPSRRRKTPAMLWSELKCGSSLWDAKTEYEAIGKDPDSEWDEIFQVSSLNHHVSILKLTVHNAYTEYITTGQMPMSPPQSATDENGEERQWHTPKLQRTRWYDLFNVDDRVEAFRALWGVMEWLTRYPQGSNASPS</sequence>
<proteinExistence type="predicted"/>
<dbReference type="EMBL" id="LT854258">
    <property type="protein sequence ID" value="SMR53545.1"/>
    <property type="molecule type" value="Genomic_DNA"/>
</dbReference>
<feature type="compositionally biased region" description="Basic and acidic residues" evidence="1">
    <location>
        <begin position="384"/>
        <end position="398"/>
    </location>
</feature>
<feature type="region of interest" description="Disordered" evidence="1">
    <location>
        <begin position="1"/>
        <end position="46"/>
    </location>
</feature>
<dbReference type="Proteomes" id="UP000245764">
    <property type="component" value="Chromosome 6"/>
</dbReference>
<evidence type="ECO:0000313" key="2">
    <source>
        <dbReference type="EMBL" id="SMR53545.1"/>
    </source>
</evidence>
<reference evidence="3" key="1">
    <citation type="submission" date="2017-05" db="EMBL/GenBank/DDBJ databases">
        <authorList>
            <person name="Song R."/>
            <person name="Chenine A.L."/>
            <person name="Ruprecht R.M."/>
        </authorList>
    </citation>
    <scope>NUCLEOTIDE SEQUENCE [LARGE SCALE GENOMIC DNA]</scope>
</reference>
<feature type="region of interest" description="Disordered" evidence="1">
    <location>
        <begin position="377"/>
        <end position="404"/>
    </location>
</feature>
<feature type="compositionally biased region" description="Pro residues" evidence="1">
    <location>
        <begin position="236"/>
        <end position="246"/>
    </location>
</feature>
<feature type="compositionally biased region" description="Pro residues" evidence="1">
    <location>
        <begin position="35"/>
        <end position="46"/>
    </location>
</feature>
<feature type="compositionally biased region" description="Polar residues" evidence="1">
    <location>
        <begin position="509"/>
        <end position="521"/>
    </location>
</feature>
<gene>
    <name evidence="2" type="ORF">ZT1E4_G6645</name>
</gene>
<feature type="region of interest" description="Disordered" evidence="1">
    <location>
        <begin position="190"/>
        <end position="251"/>
    </location>
</feature>